<dbReference type="Proteomes" id="UP000838412">
    <property type="component" value="Chromosome 9"/>
</dbReference>
<gene>
    <name evidence="2" type="primary">STK19</name>
    <name evidence="2" type="ORF">BLAG_LOCUS25311</name>
</gene>
<sequence>MMSKRKALMPDVFKRRKRVRVGGLVRPTPSSPQWGSDNEEHISAAVPSDTKAAIMYLCSLFPKQMYEGRIPPIIMKHQLYSVVKNKTLVDRQLNDLRNAHEVKMMKLGNEVDEYCLVFTEDYKNHIATFYGQELSKTVERFLEDVVSRTNEMCVTQQIMTDHNFTDVEITQLVNAGVLTVRDLGSWWLAIPGAGLFVKHFTKGKKAVLASIRKSKYKEILKQELESRKMTASVKLGMSYHIHDIIGGDLVTCIETTSGELLRLKDD</sequence>
<evidence type="ECO:0000313" key="2">
    <source>
        <dbReference type="EMBL" id="CAH1274212.1"/>
    </source>
</evidence>
<dbReference type="GO" id="GO:0046579">
    <property type="term" value="P:positive regulation of Ras protein signal transduction"/>
    <property type="evidence" value="ECO:0007669"/>
    <property type="project" value="TreeGrafter"/>
</dbReference>
<protein>
    <submittedName>
        <fullName evidence="2">STK19 protein</fullName>
    </submittedName>
</protein>
<proteinExistence type="inferred from homology"/>
<accession>A0A8K0F1N1</accession>
<dbReference type="OrthoDB" id="10261701at2759"/>
<reference evidence="2" key="1">
    <citation type="submission" date="2022-01" db="EMBL/GenBank/DDBJ databases">
        <authorList>
            <person name="Braso-Vives M."/>
        </authorList>
    </citation>
    <scope>NUCLEOTIDE SEQUENCE</scope>
</reference>
<dbReference type="AlphaFoldDB" id="A0A8K0F1N1"/>
<dbReference type="PANTHER" id="PTHR15243:SF0">
    <property type="entry name" value="SERINE_THREONINE-PROTEIN KINASE 19"/>
    <property type="match status" value="1"/>
</dbReference>
<evidence type="ECO:0000256" key="1">
    <source>
        <dbReference type="ARBA" id="ARBA00093458"/>
    </source>
</evidence>
<dbReference type="InterPro" id="IPR018865">
    <property type="entry name" value="STK19-like"/>
</dbReference>
<dbReference type="EMBL" id="OV696694">
    <property type="protein sequence ID" value="CAH1274212.1"/>
    <property type="molecule type" value="Genomic_DNA"/>
</dbReference>
<evidence type="ECO:0000313" key="3">
    <source>
        <dbReference type="Proteomes" id="UP000838412"/>
    </source>
</evidence>
<comment type="similarity">
    <text evidence="1">Belongs to the STK19 family.</text>
</comment>
<name>A0A8K0F1N1_BRALA</name>
<dbReference type="PANTHER" id="PTHR15243">
    <property type="entry name" value="SERINE/THREONINE-PROTEIN KINASE 19"/>
    <property type="match status" value="1"/>
</dbReference>
<organism evidence="2 3">
    <name type="scientific">Branchiostoma lanceolatum</name>
    <name type="common">Common lancelet</name>
    <name type="synonym">Amphioxus lanceolatum</name>
    <dbReference type="NCBI Taxonomy" id="7740"/>
    <lineage>
        <taxon>Eukaryota</taxon>
        <taxon>Metazoa</taxon>
        <taxon>Chordata</taxon>
        <taxon>Cephalochordata</taxon>
        <taxon>Leptocardii</taxon>
        <taxon>Amphioxiformes</taxon>
        <taxon>Branchiostomatidae</taxon>
        <taxon>Branchiostoma</taxon>
    </lineage>
</organism>
<dbReference type="Pfam" id="PF10494">
    <property type="entry name" value="Stk19"/>
    <property type="match status" value="1"/>
</dbReference>
<keyword evidence="3" id="KW-1185">Reference proteome</keyword>